<evidence type="ECO:0000259" key="8">
    <source>
        <dbReference type="PROSITE" id="PS51828"/>
    </source>
</evidence>
<comment type="cofactor">
    <cofactor evidence="1">
        <name>Ca(2+)</name>
        <dbReference type="ChEBI" id="CHEBI:29108"/>
    </cofactor>
</comment>
<reference evidence="10" key="1">
    <citation type="submission" date="2025-08" db="UniProtKB">
        <authorList>
            <consortium name="RefSeq"/>
        </authorList>
    </citation>
    <scope>IDENTIFICATION</scope>
    <source>
        <tissue evidence="10">Muscle</tissue>
    </source>
</reference>
<evidence type="ECO:0000256" key="2">
    <source>
        <dbReference type="ARBA" id="ARBA00022723"/>
    </source>
</evidence>
<keyword evidence="5" id="KW-0325">Glycoprotein</keyword>
<keyword evidence="4" id="KW-1015">Disulfide bond</keyword>
<keyword evidence="9" id="KW-1185">Reference proteome</keyword>
<feature type="domain" description="Pentraxin (PTX)" evidence="8">
    <location>
        <begin position="28"/>
        <end position="250"/>
    </location>
</feature>
<dbReference type="PANTHER" id="PTHR19277:SF161">
    <property type="entry name" value="LAMININ G DOMAIN-CONTAINING PROTEIN"/>
    <property type="match status" value="1"/>
</dbReference>
<dbReference type="Pfam" id="PF00354">
    <property type="entry name" value="Pentaxin"/>
    <property type="match status" value="1"/>
</dbReference>
<evidence type="ECO:0000256" key="1">
    <source>
        <dbReference type="ARBA" id="ARBA00001913"/>
    </source>
</evidence>
<keyword evidence="2" id="KW-0479">Metal-binding</keyword>
<protein>
    <submittedName>
        <fullName evidence="10">C-reactive protein 1.4-like</fullName>
    </submittedName>
</protein>
<dbReference type="PANTHER" id="PTHR19277">
    <property type="entry name" value="PENTRAXIN"/>
    <property type="match status" value="1"/>
</dbReference>
<organism evidence="9 10">
    <name type="scientific">Limulus polyphemus</name>
    <name type="common">Atlantic horseshoe crab</name>
    <dbReference type="NCBI Taxonomy" id="6850"/>
    <lineage>
        <taxon>Eukaryota</taxon>
        <taxon>Metazoa</taxon>
        <taxon>Ecdysozoa</taxon>
        <taxon>Arthropoda</taxon>
        <taxon>Chelicerata</taxon>
        <taxon>Merostomata</taxon>
        <taxon>Xiphosura</taxon>
        <taxon>Limulidae</taxon>
        <taxon>Limulus</taxon>
    </lineage>
</organism>
<evidence type="ECO:0000313" key="9">
    <source>
        <dbReference type="Proteomes" id="UP000694941"/>
    </source>
</evidence>
<dbReference type="PRINTS" id="PR00895">
    <property type="entry name" value="PENTAXIN"/>
</dbReference>
<accession>A0ABM1B7J1</accession>
<dbReference type="RefSeq" id="XP_013776396.2">
    <property type="nucleotide sequence ID" value="XM_013920942.2"/>
</dbReference>
<dbReference type="InterPro" id="IPR001759">
    <property type="entry name" value="PTX_dom"/>
</dbReference>
<sequence length="251" mass="27335">MAKIYLFFAVLTISWMTVVISGLRRGEDAVKVEFPPSTSTSFPRMVMVPSLPRLLEFTLCLRLKIESSANVENFIISYAIGSGSDSNEILLTANMNAPVNITLRVVNNLAVLQCPGLTRGVWHDVCVTWSSATGRVELVVDEGFCSNQVNGIATGMSVRAGGVLVVGQEQDTLGGGFDSTQNLVGDITQLMLWNEVLTSSQIFRVGSCLNKECKSLPCCAEKENTGNVINWLQTKFEYYDGAKTSSTQICK</sequence>
<evidence type="ECO:0000256" key="7">
    <source>
        <dbReference type="SAM" id="SignalP"/>
    </source>
</evidence>
<evidence type="ECO:0000256" key="5">
    <source>
        <dbReference type="ARBA" id="ARBA00023180"/>
    </source>
</evidence>
<comment type="caution">
    <text evidence="6">Lacks conserved residue(s) required for the propagation of feature annotation.</text>
</comment>
<feature type="chain" id="PRO_5046181124" evidence="7">
    <location>
        <begin position="23"/>
        <end position="251"/>
    </location>
</feature>
<dbReference type="InterPro" id="IPR051360">
    <property type="entry name" value="Neuronal_Pentraxin_Related"/>
</dbReference>
<dbReference type="SMART" id="SM00159">
    <property type="entry name" value="PTX"/>
    <property type="match status" value="1"/>
</dbReference>
<evidence type="ECO:0000313" key="10">
    <source>
        <dbReference type="RefSeq" id="XP_013776396.2"/>
    </source>
</evidence>
<keyword evidence="7" id="KW-0732">Signal</keyword>
<dbReference type="GeneID" id="106461148"/>
<keyword evidence="3" id="KW-0106">Calcium</keyword>
<dbReference type="PROSITE" id="PS51828">
    <property type="entry name" value="PTX_2"/>
    <property type="match status" value="1"/>
</dbReference>
<feature type="signal peptide" evidence="7">
    <location>
        <begin position="1"/>
        <end position="22"/>
    </location>
</feature>
<gene>
    <name evidence="10" type="primary">LOC106461148</name>
</gene>
<evidence type="ECO:0000256" key="4">
    <source>
        <dbReference type="ARBA" id="ARBA00023157"/>
    </source>
</evidence>
<dbReference type="Gene3D" id="2.60.120.200">
    <property type="match status" value="1"/>
</dbReference>
<proteinExistence type="predicted"/>
<dbReference type="InterPro" id="IPR013320">
    <property type="entry name" value="ConA-like_dom_sf"/>
</dbReference>
<name>A0ABM1B7J1_LIMPO</name>
<dbReference type="Proteomes" id="UP000694941">
    <property type="component" value="Unplaced"/>
</dbReference>
<dbReference type="SUPFAM" id="SSF49899">
    <property type="entry name" value="Concanavalin A-like lectins/glucanases"/>
    <property type="match status" value="1"/>
</dbReference>
<evidence type="ECO:0000256" key="3">
    <source>
        <dbReference type="ARBA" id="ARBA00022837"/>
    </source>
</evidence>
<evidence type="ECO:0000256" key="6">
    <source>
        <dbReference type="PROSITE-ProRule" id="PRU01172"/>
    </source>
</evidence>